<gene>
    <name evidence="3" type="ORF">JZ751_025781</name>
</gene>
<keyword evidence="2" id="KW-0812">Transmembrane</keyword>
<proteinExistence type="predicted"/>
<feature type="non-terminal residue" evidence="3">
    <location>
        <position position="1"/>
    </location>
</feature>
<feature type="transmembrane region" description="Helical" evidence="2">
    <location>
        <begin position="93"/>
        <end position="110"/>
    </location>
</feature>
<dbReference type="AlphaFoldDB" id="A0A8T2NPS7"/>
<dbReference type="EMBL" id="JAFBMS010000067">
    <property type="protein sequence ID" value="KAG9338377.1"/>
    <property type="molecule type" value="Genomic_DNA"/>
</dbReference>
<name>A0A8T2NPS7_9TELE</name>
<comment type="caution">
    <text evidence="3">The sequence shown here is derived from an EMBL/GenBank/DDBJ whole genome shotgun (WGS) entry which is preliminary data.</text>
</comment>
<feature type="region of interest" description="Disordered" evidence="1">
    <location>
        <begin position="37"/>
        <end position="75"/>
    </location>
</feature>
<keyword evidence="4" id="KW-1185">Reference proteome</keyword>
<feature type="transmembrane region" description="Helical" evidence="2">
    <location>
        <begin position="130"/>
        <end position="152"/>
    </location>
</feature>
<evidence type="ECO:0000313" key="3">
    <source>
        <dbReference type="EMBL" id="KAG9338377.1"/>
    </source>
</evidence>
<organism evidence="3 4">
    <name type="scientific">Albula glossodonta</name>
    <name type="common">roundjaw bonefish</name>
    <dbReference type="NCBI Taxonomy" id="121402"/>
    <lineage>
        <taxon>Eukaryota</taxon>
        <taxon>Metazoa</taxon>
        <taxon>Chordata</taxon>
        <taxon>Craniata</taxon>
        <taxon>Vertebrata</taxon>
        <taxon>Euteleostomi</taxon>
        <taxon>Actinopterygii</taxon>
        <taxon>Neopterygii</taxon>
        <taxon>Teleostei</taxon>
        <taxon>Albuliformes</taxon>
        <taxon>Albulidae</taxon>
        <taxon>Albula</taxon>
    </lineage>
</organism>
<sequence>MKVHHHAVSEEVVNPPPESDRIYVLLSVDLHAPRLPRHLLDGVDDPPPPGGPQRMSSDVREDLGGSLFGETEDTTRPRTRLAVERSVVPESPVIPSVSVCVPGLGFGLVLDHDLYLHRAGHLLQWYDLPTMFSLEFCLGFLVLLDILGYIFCLKSGRAPKCTCS</sequence>
<reference evidence="3" key="1">
    <citation type="thesis" date="2021" institute="BYU ScholarsArchive" country="Provo, UT, USA">
        <title>Applications of and Algorithms for Genome Assembly and Genomic Analyses with an Emphasis on Marine Teleosts.</title>
        <authorList>
            <person name="Pickett B.D."/>
        </authorList>
    </citation>
    <scope>NUCLEOTIDE SEQUENCE</scope>
    <source>
        <strain evidence="3">HI-2016</strain>
    </source>
</reference>
<evidence type="ECO:0000256" key="2">
    <source>
        <dbReference type="SAM" id="Phobius"/>
    </source>
</evidence>
<keyword evidence="2" id="KW-0472">Membrane</keyword>
<evidence type="ECO:0000313" key="4">
    <source>
        <dbReference type="Proteomes" id="UP000824540"/>
    </source>
</evidence>
<keyword evidence="2" id="KW-1133">Transmembrane helix</keyword>
<accession>A0A8T2NPS7</accession>
<dbReference type="OrthoDB" id="10654589at2759"/>
<dbReference type="Proteomes" id="UP000824540">
    <property type="component" value="Unassembled WGS sequence"/>
</dbReference>
<protein>
    <submittedName>
        <fullName evidence="3">Uncharacterized protein</fullName>
    </submittedName>
</protein>
<evidence type="ECO:0000256" key="1">
    <source>
        <dbReference type="SAM" id="MobiDB-lite"/>
    </source>
</evidence>